<keyword evidence="1" id="KW-1133">Transmembrane helix</keyword>
<keyword evidence="1" id="KW-0472">Membrane</keyword>
<evidence type="ECO:0000313" key="3">
    <source>
        <dbReference type="Proteomes" id="UP000442244"/>
    </source>
</evidence>
<accession>A0A6P2CT55</accession>
<keyword evidence="3" id="KW-1185">Reference proteome</keyword>
<proteinExistence type="predicted"/>
<protein>
    <submittedName>
        <fullName evidence="2">Uncharacterized protein</fullName>
    </submittedName>
</protein>
<gene>
    <name evidence="2" type="ORF">ESZ47_04725</name>
</gene>
<comment type="caution">
    <text evidence="2">The sequence shown here is derived from an EMBL/GenBank/DDBJ whole genome shotgun (WGS) entry which is preliminary data.</text>
</comment>
<evidence type="ECO:0000256" key="1">
    <source>
        <dbReference type="SAM" id="Phobius"/>
    </source>
</evidence>
<feature type="transmembrane region" description="Helical" evidence="1">
    <location>
        <begin position="6"/>
        <end position="30"/>
    </location>
</feature>
<keyword evidence="1" id="KW-0812">Transmembrane</keyword>
<dbReference type="AlphaFoldDB" id="A0A6P2CT55"/>
<name>A0A6P2CT55_9LACO</name>
<dbReference type="RefSeq" id="WP_148605220.1">
    <property type="nucleotide sequence ID" value="NZ_BSUV01000001.1"/>
</dbReference>
<dbReference type="Proteomes" id="UP000442244">
    <property type="component" value="Unassembled WGS sequence"/>
</dbReference>
<organism evidence="2 3">
    <name type="scientific">Leuconostoc litchii</name>
    <dbReference type="NCBI Taxonomy" id="1981069"/>
    <lineage>
        <taxon>Bacteria</taxon>
        <taxon>Bacillati</taxon>
        <taxon>Bacillota</taxon>
        <taxon>Bacilli</taxon>
        <taxon>Lactobacillales</taxon>
        <taxon>Lactobacillaceae</taxon>
        <taxon>Leuconostoc</taxon>
    </lineage>
</organism>
<evidence type="ECO:0000313" key="2">
    <source>
        <dbReference type="EMBL" id="TYC47447.1"/>
    </source>
</evidence>
<sequence length="97" mass="11011">MKQNEAYILLPTVVILSVLSMAFILQNAVFNQQLQAKSKLIDLAKVDKIQIVATMQISKDSEKIMSIDNAKVRVVNKQMEITLGRHIYDRKLLVKSP</sequence>
<reference evidence="2 3" key="1">
    <citation type="submission" date="2019-01" db="EMBL/GenBank/DDBJ databases">
        <title>Leuconostoc litchii sp. nov., a novel lactic acid bacterium isolated from lychee.</title>
        <authorList>
            <person name="Wang L.-T."/>
        </authorList>
    </citation>
    <scope>NUCLEOTIDE SEQUENCE [LARGE SCALE GENOMIC DNA]</scope>
    <source>
        <strain evidence="2 3">MB7</strain>
    </source>
</reference>
<dbReference type="EMBL" id="SDGY01000001">
    <property type="protein sequence ID" value="TYC47447.1"/>
    <property type="molecule type" value="Genomic_DNA"/>
</dbReference>